<dbReference type="CDD" id="cd16650">
    <property type="entry name" value="SP-RING_PIAS-like"/>
    <property type="match status" value="1"/>
</dbReference>
<feature type="region of interest" description="Disordered" evidence="11">
    <location>
        <begin position="685"/>
        <end position="704"/>
    </location>
</feature>
<evidence type="ECO:0000259" key="13">
    <source>
        <dbReference type="PROSITE" id="PS51466"/>
    </source>
</evidence>
<dbReference type="InterPro" id="IPR038654">
    <property type="entry name" value="PINIT_sf"/>
</dbReference>
<dbReference type="Gene3D" id="2.60.120.780">
    <property type="entry name" value="PINIT domain"/>
    <property type="match status" value="1"/>
</dbReference>
<keyword evidence="6 10" id="KW-0863">Zinc-finger</keyword>
<comment type="pathway">
    <text evidence="2">Protein modification; protein sumoylation.</text>
</comment>
<dbReference type="Gene3D" id="3.30.40.10">
    <property type="entry name" value="Zinc/RING finger domain, C3HC4 (zinc finger)"/>
    <property type="match status" value="1"/>
</dbReference>
<dbReference type="AlphaFoldDB" id="A0A8S1GTH1"/>
<dbReference type="EMBL" id="CAJGYM010000004">
    <property type="protein sequence ID" value="CAD6186158.1"/>
    <property type="molecule type" value="Genomic_DNA"/>
</dbReference>
<evidence type="ECO:0000256" key="9">
    <source>
        <dbReference type="ARBA" id="ARBA00023242"/>
    </source>
</evidence>
<feature type="region of interest" description="Disordered" evidence="11">
    <location>
        <begin position="777"/>
        <end position="797"/>
    </location>
</feature>
<dbReference type="Pfam" id="PF02891">
    <property type="entry name" value="zf-MIZ"/>
    <property type="match status" value="1"/>
</dbReference>
<dbReference type="GO" id="GO:0016925">
    <property type="term" value="P:protein sumoylation"/>
    <property type="evidence" value="ECO:0007669"/>
    <property type="project" value="TreeGrafter"/>
</dbReference>
<dbReference type="OrthoDB" id="5875376at2759"/>
<name>A0A8S1GTH1_9PELO</name>
<dbReference type="PANTHER" id="PTHR10782">
    <property type="entry name" value="ZINC FINGER MIZ DOMAIN-CONTAINING PROTEIN"/>
    <property type="match status" value="1"/>
</dbReference>
<dbReference type="SUPFAM" id="SSF68906">
    <property type="entry name" value="SAP domain"/>
    <property type="match status" value="1"/>
</dbReference>
<feature type="compositionally biased region" description="Basic and acidic residues" evidence="11">
    <location>
        <begin position="313"/>
        <end position="331"/>
    </location>
</feature>
<organism evidence="14 15">
    <name type="scientific">Caenorhabditis auriculariae</name>
    <dbReference type="NCBI Taxonomy" id="2777116"/>
    <lineage>
        <taxon>Eukaryota</taxon>
        <taxon>Metazoa</taxon>
        <taxon>Ecdysozoa</taxon>
        <taxon>Nematoda</taxon>
        <taxon>Chromadorea</taxon>
        <taxon>Rhabditida</taxon>
        <taxon>Rhabditina</taxon>
        <taxon>Rhabditomorpha</taxon>
        <taxon>Rhabditoidea</taxon>
        <taxon>Rhabditidae</taxon>
        <taxon>Peloderinae</taxon>
        <taxon>Caenorhabditis</taxon>
    </lineage>
</organism>
<sequence>MSQTGLTNAQITTLENYVQSFKVIDLQKILEACNCPKVGKKAELIHRVTSLLRTQNQSFVAERIEMTRRGGLPSNRSAPYNIPNNNQRGYMGAVNHQMRYPPAYGAPTNGAVYGGGATMHSGQALASGRLNPVQNLKPIPLPFYDPVDTIQPLLELPAVQSGIKSTQRQTVTFSLTAAMCQQLAQRDKPIPRHELQLRSDFNLNNDFMNSSISPSTTQKGPQMDDFPLNASVRVDENIVTLPNVIPTNKPNAEPKRPSRPVNLSTYCMRPDPAKTYRLTIEWMGDRRAWAFGIYYVFRVNSDILRDRAIKDVKHKQSSDATKKEISKRLGGSDDDDDGPIMDHLKISLLCPLSKTRMELPARCRDCTHLQCFDLNMYLQMNEKRPTWKCAVCSQTAAYDRLIIDEYFSDVLKAVHSSTSEVELKKDGSYEVCKVESASDDDDDNDDGNSRPTSRNPNVSNSGGPSTSSAVQDIIVLSDSDDDDVREAVRQSVGNETAEAVKRSASDQREGSSTSSAADRAKKKRPAVTNNKPRVQEFDVITLDDSPPRPPPASRIEARAATYSNEANGRVGSTDGPRSAGSAPAGTMSNSSSTSNIREALDGLHASDPQRHIQQAQIQQMQRAAYPQQMMNQAYPGEMRDPTEAFFGWYPTQQGQFVGGQATAAMANMPYAYGVVSSQQLMQQMTMPPPPNSQNRPPMPANGTAEAAAEQFFRNQRQNGMQQNGGGGGGGMRVEEIDMDIDLEFDSLGPPLSANSSTTENAIPDSQDLRFATILNAMSTTNGEAPPPDPVTSSRGDM</sequence>
<feature type="region of interest" description="Disordered" evidence="11">
    <location>
        <begin position="245"/>
        <end position="266"/>
    </location>
</feature>
<comment type="similarity">
    <text evidence="3">Belongs to the PIAS family.</text>
</comment>
<dbReference type="GO" id="GO:0006357">
    <property type="term" value="P:regulation of transcription by RNA polymerase II"/>
    <property type="evidence" value="ECO:0007669"/>
    <property type="project" value="TreeGrafter"/>
</dbReference>
<dbReference type="GO" id="GO:0005634">
    <property type="term" value="C:nucleus"/>
    <property type="evidence" value="ECO:0007669"/>
    <property type="project" value="UniProtKB-SubCell"/>
</dbReference>
<dbReference type="GO" id="GO:0008270">
    <property type="term" value="F:zinc ion binding"/>
    <property type="evidence" value="ECO:0007669"/>
    <property type="project" value="UniProtKB-KW"/>
</dbReference>
<dbReference type="Proteomes" id="UP000835052">
    <property type="component" value="Unassembled WGS sequence"/>
</dbReference>
<dbReference type="GO" id="GO:0000785">
    <property type="term" value="C:chromatin"/>
    <property type="evidence" value="ECO:0007669"/>
    <property type="project" value="TreeGrafter"/>
</dbReference>
<proteinExistence type="inferred from homology"/>
<keyword evidence="8" id="KW-0862">Zinc</keyword>
<dbReference type="PANTHER" id="PTHR10782:SF94">
    <property type="entry name" value="SUPPRESSOR OF VARIEGATION 2-10, ISOFORM I"/>
    <property type="match status" value="1"/>
</dbReference>
<comment type="caution">
    <text evidence="14">The sequence shown here is derived from an EMBL/GenBank/DDBJ whole genome shotgun (WGS) entry which is preliminary data.</text>
</comment>
<gene>
    <name evidence="14" type="ORF">CAUJ_LOCUS2077</name>
</gene>
<dbReference type="InterPro" id="IPR004181">
    <property type="entry name" value="Znf_MIZ"/>
</dbReference>
<dbReference type="InterPro" id="IPR023321">
    <property type="entry name" value="PINIT"/>
</dbReference>
<evidence type="ECO:0000259" key="12">
    <source>
        <dbReference type="PROSITE" id="PS51044"/>
    </source>
</evidence>
<feature type="compositionally biased region" description="Acidic residues" evidence="11">
    <location>
        <begin position="437"/>
        <end position="446"/>
    </location>
</feature>
<dbReference type="Pfam" id="PF14324">
    <property type="entry name" value="PINIT"/>
    <property type="match status" value="1"/>
</dbReference>
<dbReference type="GO" id="GO:0061665">
    <property type="term" value="F:SUMO ligase activity"/>
    <property type="evidence" value="ECO:0007669"/>
    <property type="project" value="TreeGrafter"/>
</dbReference>
<dbReference type="InterPro" id="IPR036361">
    <property type="entry name" value="SAP_dom_sf"/>
</dbReference>
<evidence type="ECO:0000256" key="5">
    <source>
        <dbReference type="ARBA" id="ARBA00022723"/>
    </source>
</evidence>
<reference evidence="14" key="1">
    <citation type="submission" date="2020-10" db="EMBL/GenBank/DDBJ databases">
        <authorList>
            <person name="Kikuchi T."/>
        </authorList>
    </citation>
    <scope>NUCLEOTIDE SEQUENCE</scope>
    <source>
        <strain evidence="14">NKZ352</strain>
    </source>
</reference>
<evidence type="ECO:0000256" key="7">
    <source>
        <dbReference type="ARBA" id="ARBA00022786"/>
    </source>
</evidence>
<keyword evidence="15" id="KW-1185">Reference proteome</keyword>
<evidence type="ECO:0000256" key="10">
    <source>
        <dbReference type="PROSITE-ProRule" id="PRU00452"/>
    </source>
</evidence>
<dbReference type="GO" id="GO:0003712">
    <property type="term" value="F:transcription coregulator activity"/>
    <property type="evidence" value="ECO:0007669"/>
    <property type="project" value="TreeGrafter"/>
</dbReference>
<protein>
    <submittedName>
        <fullName evidence="14">Uncharacterized protein</fullName>
    </submittedName>
</protein>
<evidence type="ECO:0000256" key="11">
    <source>
        <dbReference type="SAM" id="MobiDB-lite"/>
    </source>
</evidence>
<evidence type="ECO:0000256" key="2">
    <source>
        <dbReference type="ARBA" id="ARBA00004718"/>
    </source>
</evidence>
<dbReference type="InterPro" id="IPR003034">
    <property type="entry name" value="SAP_dom"/>
</dbReference>
<keyword evidence="5" id="KW-0479">Metal-binding</keyword>
<evidence type="ECO:0000313" key="15">
    <source>
        <dbReference type="Proteomes" id="UP000835052"/>
    </source>
</evidence>
<feature type="domain" description="PINIT" evidence="13">
    <location>
        <begin position="125"/>
        <end position="299"/>
    </location>
</feature>
<keyword evidence="9" id="KW-0539">Nucleus</keyword>
<dbReference type="SMART" id="SM00513">
    <property type="entry name" value="SAP"/>
    <property type="match status" value="1"/>
</dbReference>
<feature type="compositionally biased region" description="Polar residues" evidence="11">
    <location>
        <begin position="449"/>
        <end position="470"/>
    </location>
</feature>
<evidence type="ECO:0000256" key="3">
    <source>
        <dbReference type="ARBA" id="ARBA00005383"/>
    </source>
</evidence>
<evidence type="ECO:0000256" key="8">
    <source>
        <dbReference type="ARBA" id="ARBA00022833"/>
    </source>
</evidence>
<dbReference type="PROSITE" id="PS51466">
    <property type="entry name" value="PINIT"/>
    <property type="match status" value="1"/>
</dbReference>
<comment type="subcellular location">
    <subcellularLocation>
        <location evidence="1">Nucleus</location>
    </subcellularLocation>
</comment>
<evidence type="ECO:0000256" key="6">
    <source>
        <dbReference type="ARBA" id="ARBA00022771"/>
    </source>
</evidence>
<evidence type="ECO:0000256" key="4">
    <source>
        <dbReference type="ARBA" id="ARBA00022679"/>
    </source>
</evidence>
<feature type="region of interest" description="Disordered" evidence="11">
    <location>
        <begin position="313"/>
        <end position="336"/>
    </location>
</feature>
<keyword evidence="4" id="KW-0808">Transferase</keyword>
<feature type="compositionally biased region" description="Pro residues" evidence="11">
    <location>
        <begin position="686"/>
        <end position="699"/>
    </location>
</feature>
<feature type="domain" description="SP-RING-type" evidence="12">
    <location>
        <begin position="335"/>
        <end position="420"/>
    </location>
</feature>
<dbReference type="PROSITE" id="PS51044">
    <property type="entry name" value="ZF_SP_RING"/>
    <property type="match status" value="1"/>
</dbReference>
<keyword evidence="7" id="KW-0833">Ubl conjugation pathway</keyword>
<accession>A0A8S1GTH1</accession>
<evidence type="ECO:0000313" key="14">
    <source>
        <dbReference type="EMBL" id="CAD6186158.1"/>
    </source>
</evidence>
<feature type="compositionally biased region" description="Basic and acidic residues" evidence="11">
    <location>
        <begin position="498"/>
        <end position="509"/>
    </location>
</feature>
<dbReference type="Gene3D" id="1.10.720.30">
    <property type="entry name" value="SAP domain"/>
    <property type="match status" value="1"/>
</dbReference>
<evidence type="ECO:0000256" key="1">
    <source>
        <dbReference type="ARBA" id="ARBA00004123"/>
    </source>
</evidence>
<feature type="region of interest" description="Disordered" evidence="11">
    <location>
        <begin position="434"/>
        <end position="594"/>
    </location>
</feature>
<dbReference type="InterPro" id="IPR013083">
    <property type="entry name" value="Znf_RING/FYVE/PHD"/>
</dbReference>